<dbReference type="EnsemblMetazoa" id="CLYHEMT017255.1">
    <property type="protein sequence ID" value="CLYHEMP017255.1"/>
    <property type="gene ID" value="CLYHEMG017255"/>
</dbReference>
<keyword evidence="1" id="KW-0732">Signal</keyword>
<evidence type="ECO:0000313" key="2">
    <source>
        <dbReference type="EnsemblMetazoa" id="CLYHEMP017255.1"/>
    </source>
</evidence>
<organism evidence="2 3">
    <name type="scientific">Clytia hemisphaerica</name>
    <dbReference type="NCBI Taxonomy" id="252671"/>
    <lineage>
        <taxon>Eukaryota</taxon>
        <taxon>Metazoa</taxon>
        <taxon>Cnidaria</taxon>
        <taxon>Hydrozoa</taxon>
        <taxon>Hydroidolina</taxon>
        <taxon>Leptothecata</taxon>
        <taxon>Obeliida</taxon>
        <taxon>Clytiidae</taxon>
        <taxon>Clytia</taxon>
    </lineage>
</organism>
<dbReference type="Proteomes" id="UP000594262">
    <property type="component" value="Unplaced"/>
</dbReference>
<sequence length="99" mass="11502">MKYYQVLTICAVLVCLLSISESRSIAKRTNNYITYETCIKHADDNNETCYADIPWFSNEFTNDDKLAMNDACVKKHQDEHHLCLMERQEAQKHEHASSS</sequence>
<dbReference type="AlphaFoldDB" id="A0A7M5X380"/>
<reference evidence="2" key="1">
    <citation type="submission" date="2021-01" db="UniProtKB">
        <authorList>
            <consortium name="EnsemblMetazoa"/>
        </authorList>
    </citation>
    <scope>IDENTIFICATION</scope>
</reference>
<name>A0A7M5X380_9CNID</name>
<feature type="signal peptide" evidence="1">
    <location>
        <begin position="1"/>
        <end position="22"/>
    </location>
</feature>
<evidence type="ECO:0000256" key="1">
    <source>
        <dbReference type="SAM" id="SignalP"/>
    </source>
</evidence>
<proteinExistence type="predicted"/>
<feature type="chain" id="PRO_5029917526" evidence="1">
    <location>
        <begin position="23"/>
        <end position="99"/>
    </location>
</feature>
<protein>
    <submittedName>
        <fullName evidence="2">Uncharacterized protein</fullName>
    </submittedName>
</protein>
<evidence type="ECO:0000313" key="3">
    <source>
        <dbReference type="Proteomes" id="UP000594262"/>
    </source>
</evidence>
<accession>A0A7M5X380</accession>
<keyword evidence="3" id="KW-1185">Reference proteome</keyword>